<accession>A0ACC1JYT3</accession>
<name>A0ACC1JYT3_9FUNG</name>
<keyword evidence="2" id="KW-1185">Reference proteome</keyword>
<feature type="non-terminal residue" evidence="1">
    <location>
        <position position="275"/>
    </location>
</feature>
<organism evidence="1 2">
    <name type="scientific">Coemansia nantahalensis</name>
    <dbReference type="NCBI Taxonomy" id="2789366"/>
    <lineage>
        <taxon>Eukaryota</taxon>
        <taxon>Fungi</taxon>
        <taxon>Fungi incertae sedis</taxon>
        <taxon>Zoopagomycota</taxon>
        <taxon>Kickxellomycotina</taxon>
        <taxon>Kickxellomycetes</taxon>
        <taxon>Kickxellales</taxon>
        <taxon>Kickxellaceae</taxon>
        <taxon>Coemansia</taxon>
    </lineage>
</organism>
<sequence length="275" mass="30393">MASATWEPERFAGLYRLLSEAAELSEESPRFEQLRKQLEELKPDLACLLEFPTKNAQHRAELEKGTPTINGEAFKVSDDFVTEAKKLSDFLEIDEDLAATLVHKAMGFEKRFELPAGESAVLLFFGEREAKLQCLTTLFAGGANQAVDEPVRLVLETLTSEILSSTLKAANRMFPERVLAAVDDLKARQAKAAAVLAGPTADIPYQREVVEFVQTKLGEERRQLAMLLFGIIRDYQLNSSELIALVAWLRTSSVDDPVTLHLAVALLVALSTSAE</sequence>
<dbReference type="Proteomes" id="UP001140234">
    <property type="component" value="Unassembled WGS sequence"/>
</dbReference>
<protein>
    <submittedName>
        <fullName evidence="1">Uncharacterized protein</fullName>
    </submittedName>
</protein>
<reference evidence="1" key="1">
    <citation type="submission" date="2022-07" db="EMBL/GenBank/DDBJ databases">
        <title>Phylogenomic reconstructions and comparative analyses of Kickxellomycotina fungi.</title>
        <authorList>
            <person name="Reynolds N.K."/>
            <person name="Stajich J.E."/>
            <person name="Barry K."/>
            <person name="Grigoriev I.V."/>
            <person name="Crous P."/>
            <person name="Smith M.E."/>
        </authorList>
    </citation>
    <scope>NUCLEOTIDE SEQUENCE</scope>
    <source>
        <strain evidence="1">CBS 109366</strain>
    </source>
</reference>
<evidence type="ECO:0000313" key="2">
    <source>
        <dbReference type="Proteomes" id="UP001140234"/>
    </source>
</evidence>
<comment type="caution">
    <text evidence="1">The sequence shown here is derived from an EMBL/GenBank/DDBJ whole genome shotgun (WGS) entry which is preliminary data.</text>
</comment>
<proteinExistence type="predicted"/>
<dbReference type="EMBL" id="JANBUJ010000823">
    <property type="protein sequence ID" value="KAJ2769980.1"/>
    <property type="molecule type" value="Genomic_DNA"/>
</dbReference>
<gene>
    <name evidence="1" type="ORF">IWQ57_002865</name>
</gene>
<evidence type="ECO:0000313" key="1">
    <source>
        <dbReference type="EMBL" id="KAJ2769980.1"/>
    </source>
</evidence>